<dbReference type="Proteomes" id="UP000002866">
    <property type="component" value="Chromosome 2"/>
</dbReference>
<dbReference type="Gene3D" id="3.30.1370.70">
    <property type="entry name" value="Scaffold protein Nfu/NifU, N-terminal domain"/>
    <property type="match status" value="1"/>
</dbReference>
<organism evidence="3 4">
    <name type="scientific">Henningerozyma blattae (strain ATCC 34711 / CBS 6284 / DSM 70876 / NBRC 10599 / NRRL Y-10934 / UCD 77-7)</name>
    <name type="common">Yeast</name>
    <name type="synonym">Tetrapisispora blattae</name>
    <dbReference type="NCBI Taxonomy" id="1071380"/>
    <lineage>
        <taxon>Eukaryota</taxon>
        <taxon>Fungi</taxon>
        <taxon>Dikarya</taxon>
        <taxon>Ascomycota</taxon>
        <taxon>Saccharomycotina</taxon>
        <taxon>Saccharomycetes</taxon>
        <taxon>Saccharomycetales</taxon>
        <taxon>Saccharomycetaceae</taxon>
        <taxon>Henningerozyma</taxon>
    </lineage>
</organism>
<dbReference type="EMBL" id="HE806317">
    <property type="protein sequence ID" value="CCH59497.1"/>
    <property type="molecule type" value="Genomic_DNA"/>
</dbReference>
<evidence type="ECO:0000256" key="1">
    <source>
        <dbReference type="ARBA" id="ARBA00006420"/>
    </source>
</evidence>
<dbReference type="FunCoup" id="I2GZE5">
    <property type="interactions" value="367"/>
</dbReference>
<dbReference type="Gene3D" id="3.30.300.130">
    <property type="entry name" value="Fe-S cluster assembly (FSCA)"/>
    <property type="match status" value="1"/>
</dbReference>
<dbReference type="GO" id="GO:0005506">
    <property type="term" value="F:iron ion binding"/>
    <property type="evidence" value="ECO:0007669"/>
    <property type="project" value="InterPro"/>
</dbReference>
<dbReference type="Pfam" id="PF01106">
    <property type="entry name" value="NifU"/>
    <property type="match status" value="1"/>
</dbReference>
<sequence>MLPLWKSSLRISSKSNLIRNSLSFRRYLNIKTLSTPNENALKFVSVDGELLQPLGSESIEIKNTDSKLISNVPLADRIFKLCKGVDSLMIGDNFLTINKDEFINWQMISPIVIDLMIKHLASGHDTIKEEFHAIKEFDGSNSQGYELNIPKFELTEDDEEVSEMIDELIKTRIRPAIQDDGGDIQYRAYDPNTGTVYLKLQGACKSCSSSEDTLKYGIESMLKHYVEEVQNVVQMMDPEEEIALKEFEKLEQKLSGKCT</sequence>
<name>I2GZE5_HENB6</name>
<dbReference type="GeneID" id="14494050"/>
<evidence type="ECO:0000313" key="4">
    <source>
        <dbReference type="Proteomes" id="UP000002866"/>
    </source>
</evidence>
<dbReference type="GO" id="GO:0051536">
    <property type="term" value="F:iron-sulfur cluster binding"/>
    <property type="evidence" value="ECO:0007669"/>
    <property type="project" value="InterPro"/>
</dbReference>
<gene>
    <name evidence="3" type="primary">TBLA0B06750</name>
    <name evidence="3" type="ORF">TBLA_0B06750</name>
</gene>
<dbReference type="SMART" id="SM00932">
    <property type="entry name" value="Nfu_N"/>
    <property type="match status" value="1"/>
</dbReference>
<dbReference type="SUPFAM" id="SSF110836">
    <property type="entry name" value="Hypothetical protein SAV1430"/>
    <property type="match status" value="1"/>
</dbReference>
<dbReference type="RefSeq" id="XP_004179016.1">
    <property type="nucleotide sequence ID" value="XM_004178968.1"/>
</dbReference>
<dbReference type="Pfam" id="PF08712">
    <property type="entry name" value="Nfu_N"/>
    <property type="match status" value="1"/>
</dbReference>
<comment type="similarity">
    <text evidence="1">Belongs to the NifU family.</text>
</comment>
<reference evidence="3 4" key="1">
    <citation type="journal article" date="2011" name="Proc. Natl. Acad. Sci. U.S.A.">
        <title>Evolutionary erosion of yeast sex chromosomes by mating-type switching accidents.</title>
        <authorList>
            <person name="Gordon J.L."/>
            <person name="Armisen D."/>
            <person name="Proux-Wera E."/>
            <person name="Oheigeartaigh S.S."/>
            <person name="Byrne K.P."/>
            <person name="Wolfe K.H."/>
        </authorList>
    </citation>
    <scope>NUCLEOTIDE SEQUENCE [LARGE SCALE GENOMIC DNA]</scope>
    <source>
        <strain evidence="4">ATCC 34711 / CBS 6284 / DSM 70876 / NBRC 10599 / NRRL Y-10934 / UCD 77-7</strain>
    </source>
</reference>
<dbReference type="PANTHER" id="PTHR11178:SF1">
    <property type="entry name" value="NFU1 IRON-SULFUR CLUSTER SCAFFOLD HOMOLOG, MITOCHONDRIAL"/>
    <property type="match status" value="1"/>
</dbReference>
<dbReference type="PIRSF" id="PIRSF036773">
    <property type="entry name" value="HIRIP5"/>
    <property type="match status" value="1"/>
</dbReference>
<dbReference type="HOGENOM" id="CLU_060555_0_2_1"/>
<evidence type="ECO:0000259" key="2">
    <source>
        <dbReference type="SMART" id="SM00932"/>
    </source>
</evidence>
<proteinExistence type="inferred from homology"/>
<dbReference type="InterPro" id="IPR034904">
    <property type="entry name" value="FSCA_dom_sf"/>
</dbReference>
<keyword evidence="4" id="KW-1185">Reference proteome</keyword>
<evidence type="ECO:0000313" key="3">
    <source>
        <dbReference type="EMBL" id="CCH59497.1"/>
    </source>
</evidence>
<feature type="domain" description="Scaffold protein Nfu/NifU N-terminal" evidence="2">
    <location>
        <begin position="30"/>
        <end position="123"/>
    </location>
</feature>
<dbReference type="InterPro" id="IPR014824">
    <property type="entry name" value="Nfu/NifU_N"/>
</dbReference>
<accession>I2GZE5</accession>
<dbReference type="InterPro" id="IPR036498">
    <property type="entry name" value="Nfu/NifU_N_sf"/>
</dbReference>
<dbReference type="GO" id="GO:0005759">
    <property type="term" value="C:mitochondrial matrix"/>
    <property type="evidence" value="ECO:0007669"/>
    <property type="project" value="EnsemblFungi"/>
</dbReference>
<dbReference type="InterPro" id="IPR035433">
    <property type="entry name" value="NFU1-like"/>
</dbReference>
<dbReference type="InterPro" id="IPR001075">
    <property type="entry name" value="NIF_FeS_clus_asmbl_NifU_C"/>
</dbReference>
<dbReference type="FunFam" id="3.30.300.130:FF:000001">
    <property type="entry name" value="NFU1 iron-sulfur cluster scaffold"/>
    <property type="match status" value="1"/>
</dbReference>
<dbReference type="PANTHER" id="PTHR11178">
    <property type="entry name" value="IRON-SULFUR CLUSTER SCAFFOLD PROTEIN NFU-RELATED"/>
    <property type="match status" value="1"/>
</dbReference>
<dbReference type="STRING" id="1071380.I2GZE5"/>
<dbReference type="OMA" id="AIMEHYM"/>
<dbReference type="KEGG" id="tbl:TBLA_0B06750"/>
<dbReference type="GO" id="GO:0044572">
    <property type="term" value="P:[4Fe-4S] cluster assembly"/>
    <property type="evidence" value="ECO:0007669"/>
    <property type="project" value="EnsemblFungi"/>
</dbReference>
<dbReference type="InParanoid" id="I2GZE5"/>
<dbReference type="SUPFAM" id="SSF117916">
    <property type="entry name" value="Fe-S cluster assembly (FSCA) domain-like"/>
    <property type="match status" value="1"/>
</dbReference>
<dbReference type="eggNOG" id="KOG2358">
    <property type="taxonomic scope" value="Eukaryota"/>
</dbReference>
<protein>
    <recommendedName>
        <fullName evidence="2">Scaffold protein Nfu/NifU N-terminal domain-containing protein</fullName>
    </recommendedName>
</protein>
<dbReference type="OrthoDB" id="565552at2759"/>
<dbReference type="AlphaFoldDB" id="I2GZE5"/>